<dbReference type="RefSeq" id="WP_188428645.1">
    <property type="nucleotide sequence ID" value="NZ_BMEX01000001.1"/>
</dbReference>
<evidence type="ECO:0000313" key="3">
    <source>
        <dbReference type="EMBL" id="GGA31975.1"/>
    </source>
</evidence>
<feature type="region of interest" description="Disordered" evidence="1">
    <location>
        <begin position="291"/>
        <end position="331"/>
    </location>
</feature>
<proteinExistence type="predicted"/>
<sequence length="331" mass="35614">MSAELTAPIMEKSKEKRIVTGPVLIPGEPDSDGDVLSEERIEELADQFMEGYGNIDVQHSLKNVGKPIRSWITEEDKVYKGVGRVPKGSWMMSVRIQDDDTWSSIKSGKINGFSIMGMREPAFKSANAVAEYPEAYAAVVKSAQKRTTLADLGPDWFVNAVSVVDDPAVPKAKFIAIKSKGDEGSTGGGWLSKFFGSIKAVPPQPPQQDQPPQQQPPDQPGATPSAEEVKGAIEVLNRFVEALSAAQGGQQPQQPGQPPVQKSKGGSDVDEAKLQEMINVAVKAAMKEANNAQEGDIKDKGNTTESAAQGETGGTETVTIPRRIMRTLSRR</sequence>
<keyword evidence="4" id="KW-1185">Reference proteome</keyword>
<feature type="compositionally biased region" description="Polar residues" evidence="1">
    <location>
        <begin position="303"/>
        <end position="318"/>
    </location>
</feature>
<feature type="compositionally biased region" description="Basic and acidic residues" evidence="1">
    <location>
        <begin position="265"/>
        <end position="274"/>
    </location>
</feature>
<dbReference type="Pfam" id="PF14550">
    <property type="entry name" value="Peptidase_S78_2"/>
    <property type="match status" value="1"/>
</dbReference>
<gene>
    <name evidence="3" type="ORF">GCM10007416_00660</name>
</gene>
<evidence type="ECO:0000259" key="2">
    <source>
        <dbReference type="Pfam" id="PF14550"/>
    </source>
</evidence>
<feature type="compositionally biased region" description="Pro residues" evidence="1">
    <location>
        <begin position="202"/>
        <end position="219"/>
    </location>
</feature>
<feature type="domain" description="Phage-like element PBSX protein XkdF" evidence="2">
    <location>
        <begin position="9"/>
        <end position="119"/>
    </location>
</feature>
<dbReference type="Proteomes" id="UP000617979">
    <property type="component" value="Unassembled WGS sequence"/>
</dbReference>
<comment type="caution">
    <text evidence="3">The sequence shown here is derived from an EMBL/GenBank/DDBJ whole genome shotgun (WGS) entry which is preliminary data.</text>
</comment>
<evidence type="ECO:0000313" key="4">
    <source>
        <dbReference type="Proteomes" id="UP000617979"/>
    </source>
</evidence>
<protein>
    <recommendedName>
        <fullName evidence="2">Phage-like element PBSX protein XkdF domain-containing protein</fullName>
    </recommendedName>
</protein>
<dbReference type="EMBL" id="BMEX01000001">
    <property type="protein sequence ID" value="GGA31975.1"/>
    <property type="molecule type" value="Genomic_DNA"/>
</dbReference>
<name>A0ABQ1FVJ3_9BACL</name>
<feature type="region of interest" description="Disordered" evidence="1">
    <location>
        <begin position="195"/>
        <end position="274"/>
    </location>
</feature>
<accession>A0ABQ1FVJ3</accession>
<dbReference type="InterPro" id="IPR027924">
    <property type="entry name" value="XkdF"/>
</dbReference>
<organism evidence="3 4">
    <name type="scientific">Kroppenstedtia guangzhouensis</name>
    <dbReference type="NCBI Taxonomy" id="1274356"/>
    <lineage>
        <taxon>Bacteria</taxon>
        <taxon>Bacillati</taxon>
        <taxon>Bacillota</taxon>
        <taxon>Bacilli</taxon>
        <taxon>Bacillales</taxon>
        <taxon>Thermoactinomycetaceae</taxon>
        <taxon>Kroppenstedtia</taxon>
    </lineage>
</organism>
<evidence type="ECO:0000256" key="1">
    <source>
        <dbReference type="SAM" id="MobiDB-lite"/>
    </source>
</evidence>
<reference evidence="4" key="1">
    <citation type="journal article" date="2019" name="Int. J. Syst. Evol. Microbiol.">
        <title>The Global Catalogue of Microorganisms (GCM) 10K type strain sequencing project: providing services to taxonomists for standard genome sequencing and annotation.</title>
        <authorList>
            <consortium name="The Broad Institute Genomics Platform"/>
            <consortium name="The Broad Institute Genome Sequencing Center for Infectious Disease"/>
            <person name="Wu L."/>
            <person name="Ma J."/>
        </authorList>
    </citation>
    <scope>NUCLEOTIDE SEQUENCE [LARGE SCALE GENOMIC DNA]</scope>
    <source>
        <strain evidence="4">CGMCC 1.12404</strain>
    </source>
</reference>